<organism evidence="2">
    <name type="scientific">Ignavibacterium album</name>
    <dbReference type="NCBI Taxonomy" id="591197"/>
    <lineage>
        <taxon>Bacteria</taxon>
        <taxon>Pseudomonadati</taxon>
        <taxon>Ignavibacteriota</taxon>
        <taxon>Ignavibacteria</taxon>
        <taxon>Ignavibacteriales</taxon>
        <taxon>Ignavibacteriaceae</taxon>
        <taxon>Ignavibacterium</taxon>
    </lineage>
</organism>
<evidence type="ECO:0000259" key="1">
    <source>
        <dbReference type="Pfam" id="PF18765"/>
    </source>
</evidence>
<dbReference type="CDD" id="cd05403">
    <property type="entry name" value="NT_KNTase_like"/>
    <property type="match status" value="1"/>
</dbReference>
<keyword evidence="2" id="KW-0808">Transferase</keyword>
<dbReference type="InterPro" id="IPR041633">
    <property type="entry name" value="Polbeta"/>
</dbReference>
<dbReference type="GO" id="GO:0016740">
    <property type="term" value="F:transferase activity"/>
    <property type="evidence" value="ECO:0007669"/>
    <property type="project" value="UniProtKB-KW"/>
</dbReference>
<comment type="caution">
    <text evidence="2">The sequence shown here is derived from an EMBL/GenBank/DDBJ whole genome shotgun (WGS) entry which is preliminary data.</text>
</comment>
<dbReference type="InterPro" id="IPR052548">
    <property type="entry name" value="Type_VII_TA_antitoxin"/>
</dbReference>
<dbReference type="Pfam" id="PF18765">
    <property type="entry name" value="Polbeta"/>
    <property type="match status" value="1"/>
</dbReference>
<name>A0A7V3E6D0_9BACT</name>
<accession>A0A7V3E6D0</accession>
<evidence type="ECO:0000313" key="2">
    <source>
        <dbReference type="EMBL" id="HFI90167.1"/>
    </source>
</evidence>
<dbReference type="PANTHER" id="PTHR33933:SF1">
    <property type="entry name" value="PROTEIN ADENYLYLTRANSFERASE MNTA-RELATED"/>
    <property type="match status" value="1"/>
</dbReference>
<dbReference type="InterPro" id="IPR043519">
    <property type="entry name" value="NT_sf"/>
</dbReference>
<dbReference type="SUPFAM" id="SSF81301">
    <property type="entry name" value="Nucleotidyltransferase"/>
    <property type="match status" value="1"/>
</dbReference>
<dbReference type="PANTHER" id="PTHR33933">
    <property type="entry name" value="NUCLEOTIDYLTRANSFERASE"/>
    <property type="match status" value="1"/>
</dbReference>
<reference evidence="2" key="1">
    <citation type="journal article" date="2020" name="mSystems">
        <title>Genome- and Community-Level Interaction Insights into Carbon Utilization and Element Cycling Functions of Hydrothermarchaeota in Hydrothermal Sediment.</title>
        <authorList>
            <person name="Zhou Z."/>
            <person name="Liu Y."/>
            <person name="Xu W."/>
            <person name="Pan J."/>
            <person name="Luo Z.H."/>
            <person name="Li M."/>
        </authorList>
    </citation>
    <scope>NUCLEOTIDE SEQUENCE [LARGE SCALE GENOMIC DNA]</scope>
    <source>
        <strain evidence="2">SpSt-479</strain>
    </source>
</reference>
<gene>
    <name evidence="2" type="ORF">ENS31_01405</name>
</gene>
<dbReference type="Gene3D" id="3.30.460.10">
    <property type="entry name" value="Beta Polymerase, domain 2"/>
    <property type="match status" value="1"/>
</dbReference>
<dbReference type="AlphaFoldDB" id="A0A7V3E6D0"/>
<sequence length="112" mass="13166">MNHNIKNIHDILPEVEKRILELFGNNVERIILFGSYARNDFNEASDVDLIVLVKDNKIEDYRKLRIKIISEFLITHEVLLSIRILNSQDFIKYKDTSPFLQNIVKEGVTFYG</sequence>
<proteinExistence type="predicted"/>
<protein>
    <submittedName>
        <fullName evidence="2">Nucleotidyltransferase domain-containing protein</fullName>
    </submittedName>
</protein>
<dbReference type="EMBL" id="DSUJ01000002">
    <property type="protein sequence ID" value="HFI90167.1"/>
    <property type="molecule type" value="Genomic_DNA"/>
</dbReference>
<feature type="domain" description="Polymerase beta nucleotidyltransferase" evidence="1">
    <location>
        <begin position="22"/>
        <end position="111"/>
    </location>
</feature>